<dbReference type="SUPFAM" id="SSF52540">
    <property type="entry name" value="P-loop containing nucleoside triphosphate hydrolases"/>
    <property type="match status" value="1"/>
</dbReference>
<dbReference type="Pfam" id="PF23598">
    <property type="entry name" value="LRR_14"/>
    <property type="match status" value="1"/>
</dbReference>
<evidence type="ECO:0000256" key="6">
    <source>
        <dbReference type="ARBA" id="ARBA00022741"/>
    </source>
</evidence>
<dbReference type="GO" id="GO:0009626">
    <property type="term" value="P:plant-type hypersensitive response"/>
    <property type="evidence" value="ECO:0007669"/>
    <property type="project" value="UniProtKB-KW"/>
</dbReference>
<dbReference type="Gene3D" id="1.20.5.4130">
    <property type="match status" value="1"/>
</dbReference>
<sequence length="919" mass="106009">MAEGVVTFLLQKLGLLVLDEANLLLGVDKQIMSFHDELEWINSFLRDADKKRRIYKRVDVWVSQVRNLAYEADDIIDLFMLEVQQQRQRNIGLKCMCYPKQLFTLHKFVKQIDDVNSRIEKISANKSKYGIETLEAGQTSVPLNDGLACKLRRVSIKEELEDVVGMKKDMEDLAMLLKNDESQQLRVVSIVAMGGSGKTTLAKSVYKRRDVQKCFDSYTWIYVSQEFTIKDLLLEAIKHIMQPTKEELEAKNEEGLGKILSDHLKERRCLLVFDDVWKKEDWDRIKEAFLPQIEGGKQWRVLLTTRNWEVAKHADPSSVPHELKPLNDKEGLELFLNKVYQFEERSSFTEDLKDRGKQLVAKCGGLPLAIVVLGGFLSTKDKTPEEWSKVLKSVSWQLSQGPYQCMHILALSYTNLPYYLQSCFLYFGLFPEDYEISCSKLIQLWVAEGFIQERGDETLEDIAEEYLEELIQRSLIQATSRRSNGGVQTCRIHDLLRDFAISESKKDKLLVIYGDKCSTSLNRFRRLAIHSSHDGKPRISTASLNHLHSLLCFSESLHKKFWKGLYLEFNLLRVLDLKDVQNIQSLPKEIGGFLLLKYLNLNGTSIRRIPHSMRNLSNLQTLDLSYTTLSYIPNEIWKMQQLRHLYVHGFYDTSSKLRKCVGKVVHVIGESCCHPPRIDNLRNLQTLDLEAGSWIKGGLDKLTNLRELVIEGDLTLYTKALTVSIPELKKLQTLRLYDASNENTPLPFVSFSHHVHLNDLRLGGVLEKLPEPKDFPPYLTKLQLRKSRLKQDDQPMATLEKLPNLKILELYWFSFDGKEMICSGGGFAKLQTLELSSLNNLEDLKVEQGAFPCLKVFNIFQCRQLKMLPDGLRHVSTLQELGIWSMPKEFEVRVKQETGEEWEKIKHIPSVSVRYTHDD</sequence>
<dbReference type="AlphaFoldDB" id="A0A9Q0QY21"/>
<dbReference type="OrthoDB" id="646178at2759"/>
<evidence type="ECO:0000256" key="7">
    <source>
        <dbReference type="ARBA" id="ARBA00022821"/>
    </source>
</evidence>
<comment type="subcellular location">
    <subcellularLocation>
        <location evidence="2">Cytoplasm</location>
    </subcellularLocation>
</comment>
<keyword evidence="4" id="KW-0381">Hypersensitive response</keyword>
<keyword evidence="6" id="KW-0547">Nucleotide-binding</keyword>
<dbReference type="Gene3D" id="1.10.10.10">
    <property type="entry name" value="Winged helix-like DNA-binding domain superfamily/Winged helix DNA-binding domain"/>
    <property type="match status" value="1"/>
</dbReference>
<organism evidence="12 13">
    <name type="scientific">Protea cynaroides</name>
    <dbReference type="NCBI Taxonomy" id="273540"/>
    <lineage>
        <taxon>Eukaryota</taxon>
        <taxon>Viridiplantae</taxon>
        <taxon>Streptophyta</taxon>
        <taxon>Embryophyta</taxon>
        <taxon>Tracheophyta</taxon>
        <taxon>Spermatophyta</taxon>
        <taxon>Magnoliopsida</taxon>
        <taxon>Proteales</taxon>
        <taxon>Proteaceae</taxon>
        <taxon>Protea</taxon>
    </lineage>
</organism>
<gene>
    <name evidence="12" type="ORF">NE237_001036</name>
</gene>
<dbReference type="CDD" id="cd14798">
    <property type="entry name" value="RX-CC_like"/>
    <property type="match status" value="1"/>
</dbReference>
<feature type="domain" description="Disease resistance protein winged helix" evidence="10">
    <location>
        <begin position="429"/>
        <end position="500"/>
    </location>
</feature>
<feature type="domain" description="Disease resistance R13L4/SHOC-2-like LRR" evidence="11">
    <location>
        <begin position="547"/>
        <end position="890"/>
    </location>
</feature>
<dbReference type="GO" id="GO:0043531">
    <property type="term" value="F:ADP binding"/>
    <property type="evidence" value="ECO:0007669"/>
    <property type="project" value="InterPro"/>
</dbReference>
<keyword evidence="13" id="KW-1185">Reference proteome</keyword>
<dbReference type="FunFam" id="3.40.50.300:FF:001091">
    <property type="entry name" value="Probable disease resistance protein At1g61300"/>
    <property type="match status" value="1"/>
</dbReference>
<dbReference type="Gene3D" id="3.40.50.300">
    <property type="entry name" value="P-loop containing nucleotide triphosphate hydrolases"/>
    <property type="match status" value="1"/>
</dbReference>
<reference evidence="12" key="1">
    <citation type="journal article" date="2023" name="Plant J.">
        <title>The genome of the king protea, Protea cynaroides.</title>
        <authorList>
            <person name="Chang J."/>
            <person name="Duong T.A."/>
            <person name="Schoeman C."/>
            <person name="Ma X."/>
            <person name="Roodt D."/>
            <person name="Barker N."/>
            <person name="Li Z."/>
            <person name="Van de Peer Y."/>
            <person name="Mizrachi E."/>
        </authorList>
    </citation>
    <scope>NUCLEOTIDE SEQUENCE</scope>
    <source>
        <tissue evidence="12">Young leaves</tissue>
    </source>
</reference>
<keyword evidence="7" id="KW-0611">Plant defense</keyword>
<proteinExistence type="predicted"/>
<evidence type="ECO:0000256" key="1">
    <source>
        <dbReference type="ARBA" id="ARBA00002074"/>
    </source>
</evidence>
<evidence type="ECO:0000259" key="9">
    <source>
        <dbReference type="Pfam" id="PF18052"/>
    </source>
</evidence>
<dbReference type="InterPro" id="IPR038005">
    <property type="entry name" value="RX-like_CC"/>
</dbReference>
<dbReference type="InterPro" id="IPR036388">
    <property type="entry name" value="WH-like_DNA-bd_sf"/>
</dbReference>
<dbReference type="InterPro" id="IPR044974">
    <property type="entry name" value="Disease_R_plants"/>
</dbReference>
<dbReference type="InterPro" id="IPR041118">
    <property type="entry name" value="Rx_N"/>
</dbReference>
<name>A0A9Q0QY21_9MAGN</name>
<dbReference type="InterPro" id="IPR002182">
    <property type="entry name" value="NB-ARC"/>
</dbReference>
<dbReference type="EMBL" id="JAMYWD010000003">
    <property type="protein sequence ID" value="KAJ4975930.1"/>
    <property type="molecule type" value="Genomic_DNA"/>
</dbReference>
<keyword evidence="5" id="KW-0677">Repeat</keyword>
<dbReference type="PANTHER" id="PTHR23155:SF1152">
    <property type="entry name" value="AAA+ ATPASE DOMAIN-CONTAINING PROTEIN"/>
    <property type="match status" value="1"/>
</dbReference>
<dbReference type="PANTHER" id="PTHR23155">
    <property type="entry name" value="DISEASE RESISTANCE PROTEIN RP"/>
    <property type="match status" value="1"/>
</dbReference>
<keyword evidence="3" id="KW-0963">Cytoplasm</keyword>
<dbReference type="Gene3D" id="3.80.10.10">
    <property type="entry name" value="Ribonuclease Inhibitor"/>
    <property type="match status" value="2"/>
</dbReference>
<dbReference type="FunFam" id="1.10.10.10:FF:000322">
    <property type="entry name" value="Probable disease resistance protein At1g63360"/>
    <property type="match status" value="1"/>
</dbReference>
<dbReference type="InterPro" id="IPR042197">
    <property type="entry name" value="Apaf_helical"/>
</dbReference>
<evidence type="ECO:0000259" key="11">
    <source>
        <dbReference type="Pfam" id="PF23598"/>
    </source>
</evidence>
<dbReference type="Pfam" id="PF00931">
    <property type="entry name" value="NB-ARC"/>
    <property type="match status" value="1"/>
</dbReference>
<accession>A0A9Q0QY21</accession>
<feature type="domain" description="NB-ARC" evidence="8">
    <location>
        <begin position="168"/>
        <end position="341"/>
    </location>
</feature>
<evidence type="ECO:0000313" key="13">
    <source>
        <dbReference type="Proteomes" id="UP001141806"/>
    </source>
</evidence>
<feature type="domain" description="Disease resistance N-terminal" evidence="9">
    <location>
        <begin position="5"/>
        <end position="90"/>
    </location>
</feature>
<dbReference type="InterPro" id="IPR032675">
    <property type="entry name" value="LRR_dom_sf"/>
</dbReference>
<dbReference type="InterPro" id="IPR027417">
    <property type="entry name" value="P-loop_NTPase"/>
</dbReference>
<evidence type="ECO:0000259" key="8">
    <source>
        <dbReference type="Pfam" id="PF00931"/>
    </source>
</evidence>
<dbReference type="Proteomes" id="UP001141806">
    <property type="component" value="Unassembled WGS sequence"/>
</dbReference>
<dbReference type="Pfam" id="PF23559">
    <property type="entry name" value="WHD_DRP"/>
    <property type="match status" value="1"/>
</dbReference>
<evidence type="ECO:0000256" key="4">
    <source>
        <dbReference type="ARBA" id="ARBA00022667"/>
    </source>
</evidence>
<dbReference type="SUPFAM" id="SSF52058">
    <property type="entry name" value="L domain-like"/>
    <property type="match status" value="1"/>
</dbReference>
<dbReference type="Gene3D" id="1.10.8.430">
    <property type="entry name" value="Helical domain of apoptotic protease-activating factors"/>
    <property type="match status" value="1"/>
</dbReference>
<dbReference type="InterPro" id="IPR055414">
    <property type="entry name" value="LRR_R13L4/SHOC2-like"/>
</dbReference>
<evidence type="ECO:0000313" key="12">
    <source>
        <dbReference type="EMBL" id="KAJ4975930.1"/>
    </source>
</evidence>
<dbReference type="InterPro" id="IPR058922">
    <property type="entry name" value="WHD_DRP"/>
</dbReference>
<evidence type="ECO:0008006" key="14">
    <source>
        <dbReference type="Google" id="ProtNLM"/>
    </source>
</evidence>
<comment type="function">
    <text evidence="1">Confers resistance to late blight (Phytophthora infestans) races carrying the avirulence gene Avr1. Resistance proteins guard the plant against pathogens that contain an appropriate avirulence protein via an indirect interaction with this avirulence protein. That triggers a defense system including the hypersensitive response, which restricts the pathogen growth.</text>
</comment>
<evidence type="ECO:0000259" key="10">
    <source>
        <dbReference type="Pfam" id="PF23559"/>
    </source>
</evidence>
<protein>
    <recommendedName>
        <fullName evidence="14">Disease resistance protein</fullName>
    </recommendedName>
</protein>
<evidence type="ECO:0000256" key="3">
    <source>
        <dbReference type="ARBA" id="ARBA00022490"/>
    </source>
</evidence>
<evidence type="ECO:0000256" key="2">
    <source>
        <dbReference type="ARBA" id="ARBA00004496"/>
    </source>
</evidence>
<dbReference type="PRINTS" id="PR00364">
    <property type="entry name" value="DISEASERSIST"/>
</dbReference>
<comment type="caution">
    <text evidence="12">The sequence shown here is derived from an EMBL/GenBank/DDBJ whole genome shotgun (WGS) entry which is preliminary data.</text>
</comment>
<evidence type="ECO:0000256" key="5">
    <source>
        <dbReference type="ARBA" id="ARBA00022737"/>
    </source>
</evidence>
<dbReference type="Pfam" id="PF18052">
    <property type="entry name" value="Rx_N"/>
    <property type="match status" value="1"/>
</dbReference>